<keyword evidence="5 7" id="KW-1133">Transmembrane helix</keyword>
<dbReference type="SUPFAM" id="SSF161098">
    <property type="entry name" value="MetI-like"/>
    <property type="match status" value="1"/>
</dbReference>
<evidence type="ECO:0000313" key="10">
    <source>
        <dbReference type="Proteomes" id="UP000070058"/>
    </source>
</evidence>
<dbReference type="CDD" id="cd06261">
    <property type="entry name" value="TM_PBP2"/>
    <property type="match status" value="1"/>
</dbReference>
<dbReference type="PANTHER" id="PTHR43163:SF6">
    <property type="entry name" value="DIPEPTIDE TRANSPORT SYSTEM PERMEASE PROTEIN DPPB-RELATED"/>
    <property type="match status" value="1"/>
</dbReference>
<gene>
    <name evidence="9" type="ORF">AXK11_05100</name>
</gene>
<keyword evidence="3" id="KW-1003">Cell membrane</keyword>
<protein>
    <submittedName>
        <fullName evidence="9">ABC transporter</fullName>
    </submittedName>
</protein>
<dbReference type="Gene3D" id="1.10.3720.10">
    <property type="entry name" value="MetI-like"/>
    <property type="match status" value="1"/>
</dbReference>
<feature type="transmembrane region" description="Helical" evidence="7">
    <location>
        <begin position="273"/>
        <end position="299"/>
    </location>
</feature>
<accession>A0A139SMW5</accession>
<dbReference type="GO" id="GO:0055085">
    <property type="term" value="P:transmembrane transport"/>
    <property type="evidence" value="ECO:0007669"/>
    <property type="project" value="InterPro"/>
</dbReference>
<dbReference type="OrthoDB" id="9773221at2"/>
<dbReference type="PROSITE" id="PS50928">
    <property type="entry name" value="ABC_TM1"/>
    <property type="match status" value="1"/>
</dbReference>
<comment type="caution">
    <text evidence="9">The sequence shown here is derived from an EMBL/GenBank/DDBJ whole genome shotgun (WGS) entry which is preliminary data.</text>
</comment>
<dbReference type="AlphaFoldDB" id="A0A139SMW5"/>
<evidence type="ECO:0000313" key="9">
    <source>
        <dbReference type="EMBL" id="KXU35908.1"/>
    </source>
</evidence>
<comment type="similarity">
    <text evidence="7">Belongs to the binding-protein-dependent transport system permease family.</text>
</comment>
<organism evidence="9 10">
    <name type="scientific">Cephaloticoccus primus</name>
    <dbReference type="NCBI Taxonomy" id="1548207"/>
    <lineage>
        <taxon>Bacteria</taxon>
        <taxon>Pseudomonadati</taxon>
        <taxon>Verrucomicrobiota</taxon>
        <taxon>Opitutia</taxon>
        <taxon>Opitutales</taxon>
        <taxon>Opitutaceae</taxon>
        <taxon>Cephaloticoccus</taxon>
    </lineage>
</organism>
<dbReference type="PANTHER" id="PTHR43163">
    <property type="entry name" value="DIPEPTIDE TRANSPORT SYSTEM PERMEASE PROTEIN DPPB-RELATED"/>
    <property type="match status" value="1"/>
</dbReference>
<sequence>MTRFILSRALQIVVVLWVIITATFFMIRFVPGGPFTAEKAVTPEVLRNLEAHYGLDQPLWRQYLDYMGKLVLHGDLGPSFKYASRSVNEIIADKLPVSLELGGLSLGIALALGLPLGVVAAVRRNRFADYLCSSVAMIGICVPTFVLGPLFVLFFAIKLGWVNASGWYGPTDRVLPALTLGLVYAAYIARLTRGGMLEVLGQDYIRTAQAKGASAARILRVHALRGGLLPVVSFLGPAIAGILTGSFVIETIFQIPGLGREFVQSAFNRDYTLVLGTVILYATLIVTLNLAVDLAQVWLNPRRKFE</sequence>
<evidence type="ECO:0000259" key="8">
    <source>
        <dbReference type="PROSITE" id="PS50928"/>
    </source>
</evidence>
<dbReference type="STRING" id="1548207.AXK11_05100"/>
<proteinExistence type="inferred from homology"/>
<dbReference type="GO" id="GO:0005886">
    <property type="term" value="C:plasma membrane"/>
    <property type="evidence" value="ECO:0007669"/>
    <property type="project" value="UniProtKB-SubCell"/>
</dbReference>
<feature type="transmembrane region" description="Helical" evidence="7">
    <location>
        <begin position="101"/>
        <end position="122"/>
    </location>
</feature>
<feature type="transmembrane region" description="Helical" evidence="7">
    <location>
        <begin position="134"/>
        <end position="161"/>
    </location>
</feature>
<evidence type="ECO:0000256" key="2">
    <source>
        <dbReference type="ARBA" id="ARBA00022448"/>
    </source>
</evidence>
<keyword evidence="2 7" id="KW-0813">Transport</keyword>
<dbReference type="EMBL" id="LSZQ01000041">
    <property type="protein sequence ID" value="KXU35908.1"/>
    <property type="molecule type" value="Genomic_DNA"/>
</dbReference>
<feature type="transmembrane region" description="Helical" evidence="7">
    <location>
        <begin position="227"/>
        <end position="253"/>
    </location>
</feature>
<dbReference type="Pfam" id="PF00528">
    <property type="entry name" value="BPD_transp_1"/>
    <property type="match status" value="1"/>
</dbReference>
<keyword evidence="4 7" id="KW-0812">Transmembrane</keyword>
<feature type="domain" description="ABC transmembrane type-1" evidence="8">
    <location>
        <begin position="95"/>
        <end position="296"/>
    </location>
</feature>
<dbReference type="Pfam" id="PF19300">
    <property type="entry name" value="BPD_transp_1_N"/>
    <property type="match status" value="1"/>
</dbReference>
<keyword evidence="6 7" id="KW-0472">Membrane</keyword>
<dbReference type="InterPro" id="IPR035906">
    <property type="entry name" value="MetI-like_sf"/>
</dbReference>
<name>A0A139SMW5_9BACT</name>
<reference evidence="10" key="1">
    <citation type="submission" date="2016-02" db="EMBL/GenBank/DDBJ databases">
        <authorList>
            <person name="Sanders J.G."/>
            <person name="Lin J.Y."/>
            <person name="Wertz J.T."/>
            <person name="Russell J.A."/>
            <person name="Moreau C.S."/>
            <person name="Powell S."/>
        </authorList>
    </citation>
    <scope>NUCLEOTIDE SEQUENCE [LARGE SCALE GENOMIC DNA]</scope>
    <source>
        <strain evidence="10">CAG34</strain>
    </source>
</reference>
<evidence type="ECO:0000256" key="5">
    <source>
        <dbReference type="ARBA" id="ARBA00022989"/>
    </source>
</evidence>
<keyword evidence="10" id="KW-1185">Reference proteome</keyword>
<feature type="transmembrane region" description="Helical" evidence="7">
    <location>
        <begin position="12"/>
        <end position="30"/>
    </location>
</feature>
<evidence type="ECO:0000256" key="1">
    <source>
        <dbReference type="ARBA" id="ARBA00004651"/>
    </source>
</evidence>
<dbReference type="InterPro" id="IPR000515">
    <property type="entry name" value="MetI-like"/>
</dbReference>
<evidence type="ECO:0000256" key="3">
    <source>
        <dbReference type="ARBA" id="ARBA00022475"/>
    </source>
</evidence>
<dbReference type="Proteomes" id="UP000070058">
    <property type="component" value="Unassembled WGS sequence"/>
</dbReference>
<comment type="subcellular location">
    <subcellularLocation>
        <location evidence="1 7">Cell membrane</location>
        <topology evidence="1 7">Multi-pass membrane protein</topology>
    </subcellularLocation>
</comment>
<feature type="transmembrane region" description="Helical" evidence="7">
    <location>
        <begin position="173"/>
        <end position="189"/>
    </location>
</feature>
<dbReference type="InterPro" id="IPR045621">
    <property type="entry name" value="BPD_transp_1_N"/>
</dbReference>
<evidence type="ECO:0000256" key="6">
    <source>
        <dbReference type="ARBA" id="ARBA00023136"/>
    </source>
</evidence>
<evidence type="ECO:0000256" key="7">
    <source>
        <dbReference type="RuleBase" id="RU363032"/>
    </source>
</evidence>
<evidence type="ECO:0000256" key="4">
    <source>
        <dbReference type="ARBA" id="ARBA00022692"/>
    </source>
</evidence>
<dbReference type="RefSeq" id="WP_068629901.1">
    <property type="nucleotide sequence ID" value="NZ_LSZQ01000041.1"/>
</dbReference>